<evidence type="ECO:0000313" key="2">
    <source>
        <dbReference type="EMBL" id="PMD22546.1"/>
    </source>
</evidence>
<reference evidence="2 3" key="1">
    <citation type="submission" date="2016-05" db="EMBL/GenBank/DDBJ databases">
        <title>A degradative enzymes factory behind the ericoid mycorrhizal symbiosis.</title>
        <authorList>
            <consortium name="DOE Joint Genome Institute"/>
            <person name="Martino E."/>
            <person name="Morin E."/>
            <person name="Grelet G."/>
            <person name="Kuo A."/>
            <person name="Kohler A."/>
            <person name="Daghino S."/>
            <person name="Barry K."/>
            <person name="Choi C."/>
            <person name="Cichocki N."/>
            <person name="Clum A."/>
            <person name="Copeland A."/>
            <person name="Hainaut M."/>
            <person name="Haridas S."/>
            <person name="Labutti K."/>
            <person name="Lindquist E."/>
            <person name="Lipzen A."/>
            <person name="Khouja H.-R."/>
            <person name="Murat C."/>
            <person name="Ohm R."/>
            <person name="Olson A."/>
            <person name="Spatafora J."/>
            <person name="Veneault-Fourrey C."/>
            <person name="Henrissat B."/>
            <person name="Grigoriev I."/>
            <person name="Martin F."/>
            <person name="Perotto S."/>
        </authorList>
    </citation>
    <scope>NUCLEOTIDE SEQUENCE [LARGE SCALE GENOMIC DNA]</scope>
    <source>
        <strain evidence="2 3">UAMH 7357</strain>
    </source>
</reference>
<feature type="region of interest" description="Disordered" evidence="1">
    <location>
        <begin position="26"/>
        <end position="75"/>
    </location>
</feature>
<organism evidence="2 3">
    <name type="scientific">Hyaloscypha hepaticicola</name>
    <dbReference type="NCBI Taxonomy" id="2082293"/>
    <lineage>
        <taxon>Eukaryota</taxon>
        <taxon>Fungi</taxon>
        <taxon>Dikarya</taxon>
        <taxon>Ascomycota</taxon>
        <taxon>Pezizomycotina</taxon>
        <taxon>Leotiomycetes</taxon>
        <taxon>Helotiales</taxon>
        <taxon>Hyaloscyphaceae</taxon>
        <taxon>Hyaloscypha</taxon>
    </lineage>
</organism>
<evidence type="ECO:0000313" key="3">
    <source>
        <dbReference type="Proteomes" id="UP000235672"/>
    </source>
</evidence>
<protein>
    <submittedName>
        <fullName evidence="2">Uncharacterized protein</fullName>
    </submittedName>
</protein>
<gene>
    <name evidence="2" type="ORF">NA56DRAFT_657947</name>
</gene>
<feature type="compositionally biased region" description="Polar residues" evidence="1">
    <location>
        <begin position="221"/>
        <end position="234"/>
    </location>
</feature>
<feature type="region of interest" description="Disordered" evidence="1">
    <location>
        <begin position="253"/>
        <end position="292"/>
    </location>
</feature>
<keyword evidence="3" id="KW-1185">Reference proteome</keyword>
<dbReference type="AlphaFoldDB" id="A0A2J6Q8C9"/>
<dbReference type="OrthoDB" id="10479582at2759"/>
<accession>A0A2J6Q8C9</accession>
<dbReference type="Proteomes" id="UP000235672">
    <property type="component" value="Unassembled WGS sequence"/>
</dbReference>
<sequence>MRFSLRAFKKKAGELGRAAIKDFSMRKFKRKSSDADMSAQPRRSPRKLQKKRPKDSAVVNIQEDPYGKSDADTATESTETFPILRLATIEEEDEVMSGPDGDIEDSLLESTVEDMFENYKLIFSDAASSIYSEDHAPLLSDAVSRIYTGGAEELDVINVRRAILDYTAAENFLTNEQVAEIQDEMNLLRFSLVSVENLPMEAFGQEDNQLESSRHKIRPEANSSSYRLSHCSTPDTDDSNEILSRVSSYFTARTSPSLQEESEDVSTGRIRNTSIDEAEEASRKARSRLSSLSIQTSKSTPIELPEPAEVISHQVKAPENISSCNRVTPLSSQLQFLLEKLLPIPGSFPIDETTVPNPIKTSEEINSSYSRSSASLFSLRDCSSTEELPSPASFPTVQTTSLHELETIPKPSRRPFSLDEAIEIDNYCEKRKTGLNRGQQWMDKFLGFESLQMLFVWKYGWKPDVERFEAFWLRRQEQTDFWLLWDYPTNLV</sequence>
<proteinExistence type="predicted"/>
<name>A0A2J6Q8C9_9HELO</name>
<feature type="region of interest" description="Disordered" evidence="1">
    <location>
        <begin position="206"/>
        <end position="240"/>
    </location>
</feature>
<dbReference type="EMBL" id="KZ613477">
    <property type="protein sequence ID" value="PMD22546.1"/>
    <property type="molecule type" value="Genomic_DNA"/>
</dbReference>
<evidence type="ECO:0000256" key="1">
    <source>
        <dbReference type="SAM" id="MobiDB-lite"/>
    </source>
</evidence>
<feature type="compositionally biased region" description="Basic residues" evidence="1">
    <location>
        <begin position="43"/>
        <end position="53"/>
    </location>
</feature>